<gene>
    <name evidence="1" type="ORF">GCM10009433_13680</name>
</gene>
<name>A0ABP3VJT4_9FLAO</name>
<proteinExistence type="predicted"/>
<dbReference type="InterPro" id="IPR019619">
    <property type="entry name" value="DUF2490"/>
</dbReference>
<evidence type="ECO:0008006" key="3">
    <source>
        <dbReference type="Google" id="ProtNLM"/>
    </source>
</evidence>
<dbReference type="Pfam" id="PF10677">
    <property type="entry name" value="DUF2490"/>
    <property type="match status" value="1"/>
</dbReference>
<keyword evidence="2" id="KW-1185">Reference proteome</keyword>
<protein>
    <recommendedName>
        <fullName evidence="3">DUF2490 domain-containing protein</fullName>
    </recommendedName>
</protein>
<dbReference type="EMBL" id="BAAAGG010000005">
    <property type="protein sequence ID" value="GAA0757442.1"/>
    <property type="molecule type" value="Genomic_DNA"/>
</dbReference>
<dbReference type="RefSeq" id="WP_224453907.1">
    <property type="nucleotide sequence ID" value="NZ_BAAAGG010000005.1"/>
</dbReference>
<reference evidence="2" key="1">
    <citation type="journal article" date="2019" name="Int. J. Syst. Evol. Microbiol.">
        <title>The Global Catalogue of Microorganisms (GCM) 10K type strain sequencing project: providing services to taxonomists for standard genome sequencing and annotation.</title>
        <authorList>
            <consortium name="The Broad Institute Genomics Platform"/>
            <consortium name="The Broad Institute Genome Sequencing Center for Infectious Disease"/>
            <person name="Wu L."/>
            <person name="Ma J."/>
        </authorList>
    </citation>
    <scope>NUCLEOTIDE SEQUENCE [LARGE SCALE GENOMIC DNA]</scope>
    <source>
        <strain evidence="2">JCM 16231</strain>
    </source>
</reference>
<comment type="caution">
    <text evidence="1">The sequence shown here is derived from an EMBL/GenBank/DDBJ whole genome shotgun (WGS) entry which is preliminary data.</text>
</comment>
<evidence type="ECO:0000313" key="2">
    <source>
        <dbReference type="Proteomes" id="UP001500185"/>
    </source>
</evidence>
<accession>A0ABP3VJT4</accession>
<sequence>MSYFSFSQEKEIINQGQFWTGYMTSARISENYSLWNDFHYVPDGFFVARTGITRSFFEKLYLTAGYAYLNIPTESNDTKLNRTEHRPWMQTVANHELTERWTMINRVRYDMRYRQNFANGELLNDFNFNHRLRLLIGLRYHFEKQTIFSGTPYINLSNEVLINFGENIITNHFNQNRTWLTLGLRLENTSFQVGYMNRFVKLSQNQRFVRNHTLVVWISQRFDFRKKEILGDDDEHFYQIP</sequence>
<evidence type="ECO:0000313" key="1">
    <source>
        <dbReference type="EMBL" id="GAA0757442.1"/>
    </source>
</evidence>
<organism evidence="1 2">
    <name type="scientific">Psychroflexus lacisalsi</name>
    <dbReference type="NCBI Taxonomy" id="503928"/>
    <lineage>
        <taxon>Bacteria</taxon>
        <taxon>Pseudomonadati</taxon>
        <taxon>Bacteroidota</taxon>
        <taxon>Flavobacteriia</taxon>
        <taxon>Flavobacteriales</taxon>
        <taxon>Flavobacteriaceae</taxon>
        <taxon>Psychroflexus</taxon>
    </lineage>
</organism>
<dbReference type="Proteomes" id="UP001500185">
    <property type="component" value="Unassembled WGS sequence"/>
</dbReference>